<dbReference type="AlphaFoldDB" id="A0AAC9PXA7"/>
<dbReference type="Proteomes" id="UP000187506">
    <property type="component" value="Chromosome"/>
</dbReference>
<proteinExistence type="predicted"/>
<evidence type="ECO:0000313" key="2">
    <source>
        <dbReference type="Proteomes" id="UP000187506"/>
    </source>
</evidence>
<dbReference type="Pfam" id="PF07949">
    <property type="entry name" value="YbbR"/>
    <property type="match status" value="1"/>
</dbReference>
<dbReference type="Gene3D" id="2.170.120.40">
    <property type="entry name" value="YbbR-like domain"/>
    <property type="match status" value="1"/>
</dbReference>
<dbReference type="PANTHER" id="PTHR37804">
    <property type="entry name" value="CDAA REGULATORY PROTEIN CDAR"/>
    <property type="match status" value="1"/>
</dbReference>
<sequence length="320" mass="36540">MSLISSTIKNIVRSRKLNVFLIFFILAFFILILARLSASYTNTVKFKVVLKNIPDEMVVLNDSTNVLNFTMNTDGFEWLKYYFKTPSIDIDFKNEVRKSDSLYAWSLSRGYSGINDQFGKNIEIKTINPDTLLFKVDINAVKKVPVIPNLKINYSPGYNVLNSIVTNPDSVKIIGPKSLISNITNLETNVLKRENVNKPFNARLALKLDSLDSQILVKTKSVSVDILVEKFTEGTLTLPVEIINVPKNVKVNYFPKTVNLSYYTSLENYNKITVDDFDVICDFKEHNNKSTYLTPKLIKSPKTIKTARLHEQKIEYIISE</sequence>
<dbReference type="Gene3D" id="2.170.120.30">
    <property type="match status" value="1"/>
</dbReference>
<accession>A0AAC9PXA7</accession>
<evidence type="ECO:0000313" key="1">
    <source>
        <dbReference type="EMBL" id="APY00638.1"/>
    </source>
</evidence>
<dbReference type="InterPro" id="IPR053154">
    <property type="entry name" value="c-di-AMP_regulator"/>
</dbReference>
<dbReference type="RefSeq" id="WP_076733544.1">
    <property type="nucleotide sequence ID" value="NZ_CP019352.1"/>
</dbReference>
<dbReference type="KEGG" id="lvn:BWR22_10050"/>
<dbReference type="EMBL" id="CP019352">
    <property type="protein sequence ID" value="APY00638.1"/>
    <property type="molecule type" value="Genomic_DNA"/>
</dbReference>
<gene>
    <name evidence="1" type="ORF">BWR22_10050</name>
</gene>
<organism evidence="1 2">
    <name type="scientific">Lacinutrix venerupis</name>
    <dbReference type="NCBI Taxonomy" id="1486034"/>
    <lineage>
        <taxon>Bacteria</taxon>
        <taxon>Pseudomonadati</taxon>
        <taxon>Bacteroidota</taxon>
        <taxon>Flavobacteriia</taxon>
        <taxon>Flavobacteriales</taxon>
        <taxon>Flavobacteriaceae</taxon>
        <taxon>Lacinutrix</taxon>
    </lineage>
</organism>
<dbReference type="PANTHER" id="PTHR37804:SF1">
    <property type="entry name" value="CDAA REGULATORY PROTEIN CDAR"/>
    <property type="match status" value="1"/>
</dbReference>
<reference evidence="1 2" key="1">
    <citation type="submission" date="2017-01" db="EMBL/GenBank/DDBJ databases">
        <title>Complete genome of Lacinutrix venerupis DOK2-8 isolated from seawater in Dokdo.</title>
        <authorList>
            <person name="Chi W.-J."/>
            <person name="Kim J.H."/>
        </authorList>
    </citation>
    <scope>NUCLEOTIDE SEQUENCE [LARGE SCALE GENOMIC DNA]</scope>
    <source>
        <strain evidence="1 2">DOK2-8</strain>
    </source>
</reference>
<dbReference type="InterPro" id="IPR012505">
    <property type="entry name" value="YbbR"/>
</dbReference>
<protein>
    <recommendedName>
        <fullName evidence="3">YbbR-like protein</fullName>
    </recommendedName>
</protein>
<evidence type="ECO:0008006" key="3">
    <source>
        <dbReference type="Google" id="ProtNLM"/>
    </source>
</evidence>
<name>A0AAC9PXA7_9FLAO</name>
<keyword evidence="2" id="KW-1185">Reference proteome</keyword>